<accession>A0A5C6BLA4</accession>
<proteinExistence type="predicted"/>
<dbReference type="InterPro" id="IPR011330">
    <property type="entry name" value="Glyco_hydro/deAcase_b/a-brl"/>
</dbReference>
<keyword evidence="2" id="KW-1185">Reference proteome</keyword>
<dbReference type="AlphaFoldDB" id="A0A5C6BLA4"/>
<sequence>MKHGNKKTVSSAACGKNQILSIGEQCCVSCHSSTYFPFCCHPCPIRVNPWLRLYFSKQRVGDAVFSPLLNRLKSATSLLTGNRTQKQHPHFVVITIDNEARRERSPEAPVDRLFWGRYQGREYGIPMIMDMADAFGFPAIFFTDTLTVRSYGKEPIREVCQEVLRRGHDCALHSHPELHIPDYQDRFDYYWTDEGVRSWLGEASDYLAEFTGQPTRAYRAGGYRVSPASFRAMRDIGIEADFSSLLGHKQCMIDASYCNNAVRKYDGVYEVPVSVYHDVKGTPRKLDVNWRTPETFRWHLQEAMAAGVLCTTIFLHSWSFLKFDATWLEATEAVGVDEEAIANFQGMLEVVSETPGTQVVSSLELIDYLKANPDALNAPDTIPAIRPAAA</sequence>
<dbReference type="Proteomes" id="UP000320735">
    <property type="component" value="Unassembled WGS sequence"/>
</dbReference>
<gene>
    <name evidence="1" type="ORF">CA54_16100</name>
</gene>
<reference evidence="1 2" key="1">
    <citation type="submission" date="2019-02" db="EMBL/GenBank/DDBJ databases">
        <title>Deep-cultivation of Planctomycetes and their phenomic and genomic characterization uncovers novel biology.</title>
        <authorList>
            <person name="Wiegand S."/>
            <person name="Jogler M."/>
            <person name="Boedeker C."/>
            <person name="Pinto D."/>
            <person name="Vollmers J."/>
            <person name="Rivas-Marin E."/>
            <person name="Kohn T."/>
            <person name="Peeters S.H."/>
            <person name="Heuer A."/>
            <person name="Rast P."/>
            <person name="Oberbeckmann S."/>
            <person name="Bunk B."/>
            <person name="Jeske O."/>
            <person name="Meyerdierks A."/>
            <person name="Storesund J.E."/>
            <person name="Kallscheuer N."/>
            <person name="Luecker S."/>
            <person name="Lage O.M."/>
            <person name="Pohl T."/>
            <person name="Merkel B.J."/>
            <person name="Hornburger P."/>
            <person name="Mueller R.-W."/>
            <person name="Bruemmer F."/>
            <person name="Labrenz M."/>
            <person name="Spormann A.M."/>
            <person name="Op Den Camp H."/>
            <person name="Overmann J."/>
            <person name="Amann R."/>
            <person name="Jetten M.S.M."/>
            <person name="Mascher T."/>
            <person name="Medema M.H."/>
            <person name="Devos D.P."/>
            <person name="Kaster A.-K."/>
            <person name="Ovreas L."/>
            <person name="Rohde M."/>
            <person name="Galperin M.Y."/>
            <person name="Jogler C."/>
        </authorList>
    </citation>
    <scope>NUCLEOTIDE SEQUENCE [LARGE SCALE GENOMIC DNA]</scope>
    <source>
        <strain evidence="1 2">CA54</strain>
    </source>
</reference>
<evidence type="ECO:0000313" key="1">
    <source>
        <dbReference type="EMBL" id="TWU12785.1"/>
    </source>
</evidence>
<evidence type="ECO:0000313" key="2">
    <source>
        <dbReference type="Proteomes" id="UP000320735"/>
    </source>
</evidence>
<dbReference type="EMBL" id="SJPP01000001">
    <property type="protein sequence ID" value="TWU12785.1"/>
    <property type="molecule type" value="Genomic_DNA"/>
</dbReference>
<comment type="caution">
    <text evidence="1">The sequence shown here is derived from an EMBL/GenBank/DDBJ whole genome shotgun (WGS) entry which is preliminary data.</text>
</comment>
<organism evidence="1 2">
    <name type="scientific">Symmachiella macrocystis</name>
    <dbReference type="NCBI Taxonomy" id="2527985"/>
    <lineage>
        <taxon>Bacteria</taxon>
        <taxon>Pseudomonadati</taxon>
        <taxon>Planctomycetota</taxon>
        <taxon>Planctomycetia</taxon>
        <taxon>Planctomycetales</taxon>
        <taxon>Planctomycetaceae</taxon>
        <taxon>Symmachiella</taxon>
    </lineage>
</organism>
<dbReference type="GO" id="GO:0005975">
    <property type="term" value="P:carbohydrate metabolic process"/>
    <property type="evidence" value="ECO:0007669"/>
    <property type="project" value="InterPro"/>
</dbReference>
<dbReference type="Gene3D" id="3.20.20.370">
    <property type="entry name" value="Glycoside hydrolase/deacetylase"/>
    <property type="match status" value="1"/>
</dbReference>
<protein>
    <submittedName>
        <fullName evidence="1">Polysaccharide deacetylase</fullName>
    </submittedName>
</protein>
<name>A0A5C6BLA4_9PLAN</name>
<dbReference type="SUPFAM" id="SSF88713">
    <property type="entry name" value="Glycoside hydrolase/deacetylase"/>
    <property type="match status" value="1"/>
</dbReference>